<accession>A0A941DMD9</accession>
<proteinExistence type="predicted"/>
<keyword evidence="1" id="KW-1133">Transmembrane helix</keyword>
<evidence type="ECO:0000256" key="1">
    <source>
        <dbReference type="SAM" id="Phobius"/>
    </source>
</evidence>
<protein>
    <submittedName>
        <fullName evidence="3">CPBP family intramembrane metalloprotease</fullName>
    </submittedName>
</protein>
<dbReference type="Pfam" id="PF02517">
    <property type="entry name" value="Rce1-like"/>
    <property type="match status" value="1"/>
</dbReference>
<comment type="caution">
    <text evidence="3">The sequence shown here is derived from an EMBL/GenBank/DDBJ whole genome shotgun (WGS) entry which is preliminary data.</text>
</comment>
<keyword evidence="1" id="KW-0812">Transmembrane</keyword>
<feature type="transmembrane region" description="Helical" evidence="1">
    <location>
        <begin position="107"/>
        <end position="123"/>
    </location>
</feature>
<gene>
    <name evidence="3" type="ORF">KDM89_01010</name>
</gene>
<organism evidence="3 4">
    <name type="scientific">Undibacterium luofuense</name>
    <dbReference type="NCBI Taxonomy" id="2828733"/>
    <lineage>
        <taxon>Bacteria</taxon>
        <taxon>Pseudomonadati</taxon>
        <taxon>Pseudomonadota</taxon>
        <taxon>Betaproteobacteria</taxon>
        <taxon>Burkholderiales</taxon>
        <taxon>Oxalobacteraceae</taxon>
        <taxon>Undibacterium</taxon>
    </lineage>
</organism>
<keyword evidence="1" id="KW-0472">Membrane</keyword>
<dbReference type="InterPro" id="IPR003675">
    <property type="entry name" value="Rce1/LyrA-like_dom"/>
</dbReference>
<feature type="transmembrane region" description="Helical" evidence="1">
    <location>
        <begin position="9"/>
        <end position="30"/>
    </location>
</feature>
<keyword evidence="4" id="KW-1185">Reference proteome</keyword>
<evidence type="ECO:0000313" key="4">
    <source>
        <dbReference type="Proteomes" id="UP000680067"/>
    </source>
</evidence>
<feature type="transmembrane region" description="Helical" evidence="1">
    <location>
        <begin position="84"/>
        <end position="101"/>
    </location>
</feature>
<evidence type="ECO:0000259" key="2">
    <source>
        <dbReference type="Pfam" id="PF02517"/>
    </source>
</evidence>
<dbReference type="AlphaFoldDB" id="A0A941DMD9"/>
<name>A0A941DMD9_9BURK</name>
<keyword evidence="3" id="KW-0378">Hydrolase</keyword>
<sequence>MRLYLKTGIAWGCTNFVLQWLLNYVLTLVIPASLAGKSAPENFFDSGPGLISVIFFVLIFAPLYETLIAQLLPVEILRKCKLPPLMIGFVSAAIFGGGHYLNGNLQHGISTFFAGAVFACLYLRTRSQGVKSSYVVTALAHFANNATALLLMGVFGAGI</sequence>
<dbReference type="GO" id="GO:0008237">
    <property type="term" value="F:metallopeptidase activity"/>
    <property type="evidence" value="ECO:0007669"/>
    <property type="project" value="UniProtKB-KW"/>
</dbReference>
<feature type="transmembrane region" description="Helical" evidence="1">
    <location>
        <begin position="135"/>
        <end position="157"/>
    </location>
</feature>
<evidence type="ECO:0000313" key="3">
    <source>
        <dbReference type="EMBL" id="MBR7780706.1"/>
    </source>
</evidence>
<dbReference type="RefSeq" id="WP_212686094.1">
    <property type="nucleotide sequence ID" value="NZ_JAGSPN010000001.1"/>
</dbReference>
<keyword evidence="3" id="KW-0645">Protease</keyword>
<dbReference type="GO" id="GO:0004175">
    <property type="term" value="F:endopeptidase activity"/>
    <property type="evidence" value="ECO:0007669"/>
    <property type="project" value="UniProtKB-ARBA"/>
</dbReference>
<dbReference type="GO" id="GO:0080120">
    <property type="term" value="P:CAAX-box protein maturation"/>
    <property type="evidence" value="ECO:0007669"/>
    <property type="project" value="UniProtKB-ARBA"/>
</dbReference>
<keyword evidence="3" id="KW-0482">Metalloprotease</keyword>
<dbReference type="EMBL" id="JAGSPN010000001">
    <property type="protein sequence ID" value="MBR7780706.1"/>
    <property type="molecule type" value="Genomic_DNA"/>
</dbReference>
<dbReference type="Proteomes" id="UP000680067">
    <property type="component" value="Unassembled WGS sequence"/>
</dbReference>
<reference evidence="3" key="1">
    <citation type="submission" date="2021-04" db="EMBL/GenBank/DDBJ databases">
        <title>novel species isolated from subtropical streams in China.</title>
        <authorList>
            <person name="Lu H."/>
        </authorList>
    </citation>
    <scope>NUCLEOTIDE SEQUENCE</scope>
    <source>
        <strain evidence="3">LFS511W</strain>
    </source>
</reference>
<feature type="transmembrane region" description="Helical" evidence="1">
    <location>
        <begin position="50"/>
        <end position="72"/>
    </location>
</feature>
<feature type="domain" description="CAAX prenyl protease 2/Lysostaphin resistance protein A-like" evidence="2">
    <location>
        <begin position="50"/>
        <end position="146"/>
    </location>
</feature>